<dbReference type="Gene3D" id="2.30.30.490">
    <property type="match status" value="1"/>
</dbReference>
<dbReference type="InterPro" id="IPR019787">
    <property type="entry name" value="Znf_PHD-finger"/>
</dbReference>
<keyword evidence="9" id="KW-1185">Reference proteome</keyword>
<dbReference type="Gene3D" id="3.30.40.10">
    <property type="entry name" value="Zinc/RING finger domain, C3HC4 (zinc finger)"/>
    <property type="match status" value="1"/>
</dbReference>
<feature type="domain" description="PHD-type" evidence="6">
    <location>
        <begin position="215"/>
        <end position="265"/>
    </location>
</feature>
<dbReference type="Proteomes" id="UP001605036">
    <property type="component" value="Unassembled WGS sequence"/>
</dbReference>
<comment type="caution">
    <text evidence="8">The sequence shown here is derived from an EMBL/GenBank/DDBJ whole genome shotgun (WGS) entry which is preliminary data.</text>
</comment>
<keyword evidence="2 4" id="KW-0863">Zinc-finger</keyword>
<feature type="compositionally biased region" description="Basic and acidic residues" evidence="5">
    <location>
        <begin position="52"/>
        <end position="69"/>
    </location>
</feature>
<keyword evidence="3" id="KW-0862">Zinc</keyword>
<evidence type="ECO:0000256" key="1">
    <source>
        <dbReference type="ARBA" id="ARBA00022723"/>
    </source>
</evidence>
<dbReference type="PROSITE" id="PS51038">
    <property type="entry name" value="BAH"/>
    <property type="match status" value="1"/>
</dbReference>
<organism evidence="8 9">
    <name type="scientific">Riccia fluitans</name>
    <dbReference type="NCBI Taxonomy" id="41844"/>
    <lineage>
        <taxon>Eukaryota</taxon>
        <taxon>Viridiplantae</taxon>
        <taxon>Streptophyta</taxon>
        <taxon>Embryophyta</taxon>
        <taxon>Marchantiophyta</taxon>
        <taxon>Marchantiopsida</taxon>
        <taxon>Marchantiidae</taxon>
        <taxon>Marchantiales</taxon>
        <taxon>Ricciaceae</taxon>
        <taxon>Riccia</taxon>
    </lineage>
</organism>
<accession>A0ABD1YMM7</accession>
<dbReference type="SMART" id="SM00249">
    <property type="entry name" value="PHD"/>
    <property type="match status" value="1"/>
</dbReference>
<feature type="region of interest" description="Disordered" evidence="5">
    <location>
        <begin position="1"/>
        <end position="80"/>
    </location>
</feature>
<dbReference type="InterPro" id="IPR011011">
    <property type="entry name" value="Znf_FYVE_PHD"/>
</dbReference>
<proteinExistence type="predicted"/>
<dbReference type="EMBL" id="JBHFFA010000004">
    <property type="protein sequence ID" value="KAL2632029.1"/>
    <property type="molecule type" value="Genomic_DNA"/>
</dbReference>
<dbReference type="SUPFAM" id="SSF57903">
    <property type="entry name" value="FYVE/PHD zinc finger"/>
    <property type="match status" value="1"/>
</dbReference>
<evidence type="ECO:0000256" key="2">
    <source>
        <dbReference type="ARBA" id="ARBA00022771"/>
    </source>
</evidence>
<evidence type="ECO:0000256" key="4">
    <source>
        <dbReference type="PROSITE-ProRule" id="PRU00146"/>
    </source>
</evidence>
<dbReference type="AlphaFoldDB" id="A0ABD1YMM7"/>
<reference evidence="8 9" key="1">
    <citation type="submission" date="2024-09" db="EMBL/GenBank/DDBJ databases">
        <title>Chromosome-scale assembly of Riccia fluitans.</title>
        <authorList>
            <person name="Paukszto L."/>
            <person name="Sawicki J."/>
            <person name="Karawczyk K."/>
            <person name="Piernik-Szablinska J."/>
            <person name="Szczecinska M."/>
            <person name="Mazdziarz M."/>
        </authorList>
    </citation>
    <scope>NUCLEOTIDE SEQUENCE [LARGE SCALE GENOMIC DNA]</scope>
    <source>
        <strain evidence="8">Rf_01</strain>
        <tissue evidence="8">Aerial parts of the thallus</tissue>
    </source>
</reference>
<dbReference type="InterPro" id="IPR043151">
    <property type="entry name" value="BAH_sf"/>
</dbReference>
<dbReference type="InterPro" id="IPR001025">
    <property type="entry name" value="BAH_dom"/>
</dbReference>
<evidence type="ECO:0000256" key="3">
    <source>
        <dbReference type="ARBA" id="ARBA00022833"/>
    </source>
</evidence>
<evidence type="ECO:0008006" key="10">
    <source>
        <dbReference type="Google" id="ProtNLM"/>
    </source>
</evidence>
<name>A0ABD1YMM7_9MARC</name>
<evidence type="ECO:0000313" key="9">
    <source>
        <dbReference type="Proteomes" id="UP001605036"/>
    </source>
</evidence>
<evidence type="ECO:0000259" key="6">
    <source>
        <dbReference type="PROSITE" id="PS50016"/>
    </source>
</evidence>
<dbReference type="InterPro" id="IPR019786">
    <property type="entry name" value="Zinc_finger_PHD-type_CS"/>
</dbReference>
<dbReference type="PROSITE" id="PS50016">
    <property type="entry name" value="ZF_PHD_2"/>
    <property type="match status" value="1"/>
</dbReference>
<dbReference type="Pfam" id="PF01426">
    <property type="entry name" value="BAH"/>
    <property type="match status" value="1"/>
</dbReference>
<keyword evidence="1" id="KW-0479">Metal-binding</keyword>
<dbReference type="SMART" id="SM00439">
    <property type="entry name" value="BAH"/>
    <property type="match status" value="1"/>
</dbReference>
<dbReference type="GO" id="GO:0008270">
    <property type="term" value="F:zinc ion binding"/>
    <property type="evidence" value="ECO:0007669"/>
    <property type="project" value="UniProtKB-KW"/>
</dbReference>
<dbReference type="PANTHER" id="PTHR46364">
    <property type="entry name" value="OS08G0421900 PROTEIN"/>
    <property type="match status" value="1"/>
</dbReference>
<evidence type="ECO:0000313" key="8">
    <source>
        <dbReference type="EMBL" id="KAL2632029.1"/>
    </source>
</evidence>
<protein>
    <recommendedName>
        <fullName evidence="10">BAH domain-containing protein</fullName>
    </recommendedName>
</protein>
<feature type="compositionally biased region" description="Basic residues" evidence="5">
    <location>
        <begin position="21"/>
        <end position="35"/>
    </location>
</feature>
<feature type="domain" description="BAH" evidence="7">
    <location>
        <begin position="95"/>
        <end position="213"/>
    </location>
</feature>
<dbReference type="Pfam" id="PF00628">
    <property type="entry name" value="PHD"/>
    <property type="match status" value="1"/>
</dbReference>
<dbReference type="PROSITE" id="PS01359">
    <property type="entry name" value="ZF_PHD_1"/>
    <property type="match status" value="1"/>
</dbReference>
<sequence length="265" mass="30201">MKPGKRERSASASPGDELRAIKSRRLSSVSKRRKSSSSSTNGHQQQEADSDNGGRKDLEKEFSAAEKKGGGASRSKKTAGAAIAMETYTIPGTRKVVKPGDTVLIQAPEREKPHYVARIERIEKKVQHKKEKMVVKVRWFYHPEETISRRQTFHGAQEICLSDHYDTQDADCIQDKCKVHTFKEYCKLKEVDSNDFFWRFEYKAALQQLTPDVVDVFCVCELPYNPDHFMVQCESCTNWYHPACIGMSKEKVASMETYICADCCQ</sequence>
<dbReference type="InterPro" id="IPR001965">
    <property type="entry name" value="Znf_PHD"/>
</dbReference>
<evidence type="ECO:0000259" key="7">
    <source>
        <dbReference type="PROSITE" id="PS51038"/>
    </source>
</evidence>
<dbReference type="InterPro" id="IPR013083">
    <property type="entry name" value="Znf_RING/FYVE/PHD"/>
</dbReference>
<evidence type="ECO:0000256" key="5">
    <source>
        <dbReference type="SAM" id="MobiDB-lite"/>
    </source>
</evidence>
<gene>
    <name evidence="8" type="ORF">R1flu_016715</name>
</gene>